<keyword evidence="4" id="KW-1185">Reference proteome</keyword>
<dbReference type="SUPFAM" id="SSF53098">
    <property type="entry name" value="Ribonuclease H-like"/>
    <property type="match status" value="1"/>
</dbReference>
<feature type="domain" description="Transposase IS4-like" evidence="2">
    <location>
        <begin position="94"/>
        <end position="305"/>
    </location>
</feature>
<dbReference type="Proteomes" id="UP000247973">
    <property type="component" value="Unassembled WGS sequence"/>
</dbReference>
<dbReference type="InterPro" id="IPR012337">
    <property type="entry name" value="RNaseH-like_sf"/>
</dbReference>
<dbReference type="RefSeq" id="WP_110312794.1">
    <property type="nucleotide sequence ID" value="NZ_QICL01000073.1"/>
</dbReference>
<keyword evidence="1" id="KW-0812">Transmembrane</keyword>
<name>A0A2V3PH20_9BACT</name>
<proteinExistence type="predicted"/>
<dbReference type="EMBL" id="QICL01000073">
    <property type="protein sequence ID" value="PXV55993.1"/>
    <property type="molecule type" value="Genomic_DNA"/>
</dbReference>
<gene>
    <name evidence="3" type="ORF">CLV62_1731</name>
</gene>
<organism evidence="3 4">
    <name type="scientific">Dysgonomonas alginatilytica</name>
    <dbReference type="NCBI Taxonomy" id="1605892"/>
    <lineage>
        <taxon>Bacteria</taxon>
        <taxon>Pseudomonadati</taxon>
        <taxon>Bacteroidota</taxon>
        <taxon>Bacteroidia</taxon>
        <taxon>Bacteroidales</taxon>
        <taxon>Dysgonomonadaceae</taxon>
        <taxon>Dysgonomonas</taxon>
    </lineage>
</organism>
<dbReference type="InterPro" id="IPR002559">
    <property type="entry name" value="Transposase_11"/>
</dbReference>
<dbReference type="AlphaFoldDB" id="A0A2V3PH20"/>
<comment type="caution">
    <text evidence="3">The sequence shown here is derived from an EMBL/GenBank/DDBJ whole genome shotgun (WGS) entry which is preliminary data.</text>
</comment>
<evidence type="ECO:0000256" key="1">
    <source>
        <dbReference type="SAM" id="Phobius"/>
    </source>
</evidence>
<sequence>MQTKVSDKSKELSLILESHFSGKMNRARIKFMALMIMALCKVQTVNFERLAQGFESSSKGESSLRRIQRFMAVYVLDMDLISRMIYSLLPHKPPYRLIMDRTNWQFGKSDINILVISIAYQGLSFPLIYKLIPGKGASHTHERIEIIKHYIRLFGGQSIKELLADREFIGNEWLNLLRQQKIKYHIRVLAHHGVMRYPKDWKRKARCLFSKVKVNQWKRLTPMYYINNSPCYLSALRFINDKGKVDLLIIASFELSKHPEKSYAIRWQIETMFRAFKTSGFNIEKTHLTQMDRIEKLLAIVCIAFIWAYLTGIYIDKKIKRIRLLKHGKKAKSIFKYGLDNIAQWLLNPYCQINTNPIKFLSCT</sequence>
<keyword evidence="1" id="KW-1133">Transmembrane helix</keyword>
<keyword evidence="1" id="KW-0472">Membrane</keyword>
<accession>A0A2V3PH20</accession>
<evidence type="ECO:0000259" key="2">
    <source>
        <dbReference type="Pfam" id="PF01609"/>
    </source>
</evidence>
<dbReference type="NCBIfam" id="NF033591">
    <property type="entry name" value="transpos_IS4_2"/>
    <property type="match status" value="1"/>
</dbReference>
<dbReference type="Pfam" id="PF01609">
    <property type="entry name" value="DDE_Tnp_1"/>
    <property type="match status" value="1"/>
</dbReference>
<evidence type="ECO:0000313" key="4">
    <source>
        <dbReference type="Proteomes" id="UP000247973"/>
    </source>
</evidence>
<dbReference type="OrthoDB" id="1091931at2"/>
<dbReference type="GO" id="GO:0004803">
    <property type="term" value="F:transposase activity"/>
    <property type="evidence" value="ECO:0007669"/>
    <property type="project" value="InterPro"/>
</dbReference>
<protein>
    <submittedName>
        <fullName evidence="3">DDE family transposase</fullName>
    </submittedName>
</protein>
<evidence type="ECO:0000313" key="3">
    <source>
        <dbReference type="EMBL" id="PXV55993.1"/>
    </source>
</evidence>
<dbReference type="InterPro" id="IPR047658">
    <property type="entry name" value="IS4-like_transpos"/>
</dbReference>
<feature type="transmembrane region" description="Helical" evidence="1">
    <location>
        <begin position="297"/>
        <end position="315"/>
    </location>
</feature>
<dbReference type="GO" id="GO:0003677">
    <property type="term" value="F:DNA binding"/>
    <property type="evidence" value="ECO:0007669"/>
    <property type="project" value="InterPro"/>
</dbReference>
<reference evidence="3 4" key="1">
    <citation type="submission" date="2018-03" db="EMBL/GenBank/DDBJ databases">
        <title>Genomic Encyclopedia of Archaeal and Bacterial Type Strains, Phase II (KMG-II): from individual species to whole genera.</title>
        <authorList>
            <person name="Goeker M."/>
        </authorList>
    </citation>
    <scope>NUCLEOTIDE SEQUENCE [LARGE SCALE GENOMIC DNA]</scope>
    <source>
        <strain evidence="3 4">DSM 100214</strain>
    </source>
</reference>
<dbReference type="GO" id="GO:0006313">
    <property type="term" value="P:DNA transposition"/>
    <property type="evidence" value="ECO:0007669"/>
    <property type="project" value="InterPro"/>
</dbReference>